<dbReference type="InterPro" id="IPR021324">
    <property type="entry name" value="DUF2929"/>
</dbReference>
<dbReference type="AlphaFoldDB" id="A0AAW5DZ07"/>
<evidence type="ECO:0000313" key="2">
    <source>
        <dbReference type="EMBL" id="MCH1625877.1"/>
    </source>
</evidence>
<comment type="caution">
    <text evidence="2">The sequence shown here is derived from an EMBL/GenBank/DDBJ whole genome shotgun (WGS) entry which is preliminary data.</text>
</comment>
<feature type="transmembrane region" description="Helical" evidence="1">
    <location>
        <begin position="34"/>
        <end position="52"/>
    </location>
</feature>
<organism evidence="2 3">
    <name type="scientific">Fredinandcohnia quinoae</name>
    <dbReference type="NCBI Taxonomy" id="2918902"/>
    <lineage>
        <taxon>Bacteria</taxon>
        <taxon>Bacillati</taxon>
        <taxon>Bacillota</taxon>
        <taxon>Bacilli</taxon>
        <taxon>Bacillales</taxon>
        <taxon>Bacillaceae</taxon>
        <taxon>Fredinandcohnia</taxon>
    </lineage>
</organism>
<proteinExistence type="predicted"/>
<name>A0AAW5DZ07_9BACI</name>
<dbReference type="Pfam" id="PF11151">
    <property type="entry name" value="DUF2929"/>
    <property type="match status" value="1"/>
</dbReference>
<protein>
    <submittedName>
        <fullName evidence="2">YjzD family protein</fullName>
    </submittedName>
</protein>
<dbReference type="RefSeq" id="WP_240255754.1">
    <property type="nucleotide sequence ID" value="NZ_JAKTTI010000015.1"/>
</dbReference>
<dbReference type="Proteomes" id="UP001431131">
    <property type="component" value="Unassembled WGS sequence"/>
</dbReference>
<evidence type="ECO:0000256" key="1">
    <source>
        <dbReference type="SAM" id="Phobius"/>
    </source>
</evidence>
<keyword evidence="1" id="KW-1133">Transmembrane helix</keyword>
<evidence type="ECO:0000313" key="3">
    <source>
        <dbReference type="Proteomes" id="UP001431131"/>
    </source>
</evidence>
<gene>
    <name evidence="2" type="ORF">MJG50_11100</name>
</gene>
<keyword evidence="1" id="KW-0812">Transmembrane</keyword>
<sequence length="62" mass="7018">MRYIWTIIWTFLLIQMSAYVIGSMQSATYSFKTVSIVSLVVVVLIFIIGALIPDEPVENAQH</sequence>
<feature type="transmembrane region" description="Helical" evidence="1">
    <location>
        <begin position="6"/>
        <end position="22"/>
    </location>
</feature>
<keyword evidence="1" id="KW-0472">Membrane</keyword>
<keyword evidence="3" id="KW-1185">Reference proteome</keyword>
<accession>A0AAW5DZ07</accession>
<reference evidence="2" key="1">
    <citation type="submission" date="2022-02" db="EMBL/GenBank/DDBJ databases">
        <title>Fredinandcohnia quinoae sp. nov. isolated from Chenopodium quinoa seeds.</title>
        <authorList>
            <person name="Saati-Santamaria Z."/>
            <person name="Flores-Felix J.D."/>
            <person name="Igual J.M."/>
            <person name="Velazquez E."/>
            <person name="Garcia-Fraile P."/>
            <person name="Martinez-Molina E."/>
        </authorList>
    </citation>
    <scope>NUCLEOTIDE SEQUENCE</scope>
    <source>
        <strain evidence="2">SECRCQ15</strain>
    </source>
</reference>
<dbReference type="EMBL" id="JAKTTI010000015">
    <property type="protein sequence ID" value="MCH1625877.1"/>
    <property type="molecule type" value="Genomic_DNA"/>
</dbReference>